<accession>A0ABR4DQ88</accession>
<protein>
    <recommendedName>
        <fullName evidence="2">NAD-dependent epimerase/dehydratase domain-containing protein</fullName>
    </recommendedName>
</protein>
<feature type="compositionally biased region" description="Basic and acidic residues" evidence="1">
    <location>
        <begin position="122"/>
        <end position="131"/>
    </location>
</feature>
<evidence type="ECO:0000313" key="3">
    <source>
        <dbReference type="EMBL" id="KAL2271589.1"/>
    </source>
</evidence>
<dbReference type="Pfam" id="PF01370">
    <property type="entry name" value="Epimerase"/>
    <property type="match status" value="1"/>
</dbReference>
<evidence type="ECO:0000256" key="1">
    <source>
        <dbReference type="SAM" id="MobiDB-lite"/>
    </source>
</evidence>
<feature type="region of interest" description="Disordered" evidence="1">
    <location>
        <begin position="112"/>
        <end position="143"/>
    </location>
</feature>
<name>A0ABR4DQ88_9PEZI</name>
<dbReference type="PANTHER" id="PTHR12126:SF16">
    <property type="entry name" value="MIOREX COMPLEX COMPONENT 2"/>
    <property type="match status" value="1"/>
</dbReference>
<proteinExistence type="predicted"/>
<feature type="domain" description="NAD-dependent epimerase/dehydratase" evidence="2">
    <location>
        <begin position="7"/>
        <end position="83"/>
    </location>
</feature>
<keyword evidence="4" id="KW-1185">Reference proteome</keyword>
<dbReference type="RefSeq" id="XP_070870313.1">
    <property type="nucleotide sequence ID" value="XM_071014661.1"/>
</dbReference>
<dbReference type="InterPro" id="IPR051207">
    <property type="entry name" value="ComplexI_NDUFA9_subunit"/>
</dbReference>
<sequence>MAAKRLVVFGGNGFLGSRICRAAVARDWDVTSVSRSGQPHWESVTSSPAPPAWSSRVAWERADIFRPEQWTSLLPGATYVVHSLGILLEADYKSAVSGRENPLAVLARTLGGASRGAPRPRNPLERVRDEGAPEPGLDAPTSPRQLTYELMNRDSAILLAKEAVRAGVGTFGFVSAAAGAPVLPSRYITTKREAEAVIAREFPGMRGVFYRPPFMYDESRKVTMGIAALATAGSTVDGLTRGALGGLLGAMVTKPLKVDEVAEAVVEALADESVRGPVEVKQLEDLASKAWRRTMV</sequence>
<organism evidence="3 4">
    <name type="scientific">Remersonia thermophila</name>
    <dbReference type="NCBI Taxonomy" id="72144"/>
    <lineage>
        <taxon>Eukaryota</taxon>
        <taxon>Fungi</taxon>
        <taxon>Dikarya</taxon>
        <taxon>Ascomycota</taxon>
        <taxon>Pezizomycotina</taxon>
        <taxon>Sordariomycetes</taxon>
        <taxon>Sordariomycetidae</taxon>
        <taxon>Sordariales</taxon>
        <taxon>Sordariales incertae sedis</taxon>
        <taxon>Remersonia</taxon>
    </lineage>
</organism>
<dbReference type="PANTHER" id="PTHR12126">
    <property type="entry name" value="NADH-UBIQUINONE OXIDOREDUCTASE 39 KDA SUBUNIT-RELATED"/>
    <property type="match status" value="1"/>
</dbReference>
<gene>
    <name evidence="3" type="ORF">VTJ83DRAFT_960</name>
</gene>
<evidence type="ECO:0000259" key="2">
    <source>
        <dbReference type="Pfam" id="PF01370"/>
    </source>
</evidence>
<reference evidence="3 4" key="1">
    <citation type="journal article" date="2024" name="Commun. Biol.">
        <title>Comparative genomic analysis of thermophilic fungi reveals convergent evolutionary adaptations and gene losses.</title>
        <authorList>
            <person name="Steindorff A.S."/>
            <person name="Aguilar-Pontes M.V."/>
            <person name="Robinson A.J."/>
            <person name="Andreopoulos B."/>
            <person name="LaButti K."/>
            <person name="Kuo A."/>
            <person name="Mondo S."/>
            <person name="Riley R."/>
            <person name="Otillar R."/>
            <person name="Haridas S."/>
            <person name="Lipzen A."/>
            <person name="Grimwood J."/>
            <person name="Schmutz J."/>
            <person name="Clum A."/>
            <person name="Reid I.D."/>
            <person name="Moisan M.C."/>
            <person name="Butler G."/>
            <person name="Nguyen T.T.M."/>
            <person name="Dewar K."/>
            <person name="Conant G."/>
            <person name="Drula E."/>
            <person name="Henrissat B."/>
            <person name="Hansel C."/>
            <person name="Singer S."/>
            <person name="Hutchinson M.I."/>
            <person name="de Vries R.P."/>
            <person name="Natvig D.O."/>
            <person name="Powell A.J."/>
            <person name="Tsang A."/>
            <person name="Grigoriev I.V."/>
        </authorList>
    </citation>
    <scope>NUCLEOTIDE SEQUENCE [LARGE SCALE GENOMIC DNA]</scope>
    <source>
        <strain evidence="3 4">ATCC 22073</strain>
    </source>
</reference>
<dbReference type="SUPFAM" id="SSF51735">
    <property type="entry name" value="NAD(P)-binding Rossmann-fold domains"/>
    <property type="match status" value="1"/>
</dbReference>
<dbReference type="EMBL" id="JAZGUE010000001">
    <property type="protein sequence ID" value="KAL2271589.1"/>
    <property type="molecule type" value="Genomic_DNA"/>
</dbReference>
<dbReference type="Proteomes" id="UP001600064">
    <property type="component" value="Unassembled WGS sequence"/>
</dbReference>
<dbReference type="GeneID" id="98129305"/>
<comment type="caution">
    <text evidence="3">The sequence shown here is derived from an EMBL/GenBank/DDBJ whole genome shotgun (WGS) entry which is preliminary data.</text>
</comment>
<dbReference type="InterPro" id="IPR001509">
    <property type="entry name" value="Epimerase_deHydtase"/>
</dbReference>
<evidence type="ECO:0000313" key="4">
    <source>
        <dbReference type="Proteomes" id="UP001600064"/>
    </source>
</evidence>
<dbReference type="Gene3D" id="3.40.50.720">
    <property type="entry name" value="NAD(P)-binding Rossmann-like Domain"/>
    <property type="match status" value="1"/>
</dbReference>
<dbReference type="InterPro" id="IPR036291">
    <property type="entry name" value="NAD(P)-bd_dom_sf"/>
</dbReference>